<evidence type="ECO:0000313" key="2">
    <source>
        <dbReference type="Proteomes" id="UP001140949"/>
    </source>
</evidence>
<keyword evidence="1" id="KW-0675">Receptor</keyword>
<gene>
    <name evidence="1" type="ORF">M6B38_365310</name>
</gene>
<keyword evidence="2" id="KW-1185">Reference proteome</keyword>
<organism evidence="1 2">
    <name type="scientific">Iris pallida</name>
    <name type="common">Sweet iris</name>
    <dbReference type="NCBI Taxonomy" id="29817"/>
    <lineage>
        <taxon>Eukaryota</taxon>
        <taxon>Viridiplantae</taxon>
        <taxon>Streptophyta</taxon>
        <taxon>Embryophyta</taxon>
        <taxon>Tracheophyta</taxon>
        <taxon>Spermatophyta</taxon>
        <taxon>Magnoliopsida</taxon>
        <taxon>Liliopsida</taxon>
        <taxon>Asparagales</taxon>
        <taxon>Iridaceae</taxon>
        <taxon>Iridoideae</taxon>
        <taxon>Irideae</taxon>
        <taxon>Iris</taxon>
    </lineage>
</organism>
<reference evidence="1" key="1">
    <citation type="journal article" date="2023" name="GigaByte">
        <title>Genome assembly of the bearded iris, Iris pallida Lam.</title>
        <authorList>
            <person name="Bruccoleri R.E."/>
            <person name="Oakeley E.J."/>
            <person name="Faust A.M.E."/>
            <person name="Altorfer M."/>
            <person name="Dessus-Babus S."/>
            <person name="Burckhardt D."/>
            <person name="Oertli M."/>
            <person name="Naumann U."/>
            <person name="Petersen F."/>
            <person name="Wong J."/>
        </authorList>
    </citation>
    <scope>NUCLEOTIDE SEQUENCE</scope>
    <source>
        <strain evidence="1">GSM-AAB239-AS_SAM_17_03QT</strain>
    </source>
</reference>
<sequence length="331" mass="34970">MLNLSSKKFQEKAMASDSEWELIDREEEDRPILGVLIPSVGFLPFGKQEDSSDGVIPGHGSAVPASFTVLSSSVGLVLSRGPWSAYHVVDTLSGARHHLPRPSRAHRSDTPSVVIRRGADFAVVCAVADPHSADGVYTFDSYSSSSGRWSHADEEKIAIGAVDPDSGVAAAGSAYWRTSSPSPMVVGYDPSSCRVRILTPPAGAWASKDRWQLGSARGRLCCVVLTESSDALAYALEGSTDKWRLVGSMGLAWWPSAVPARFESCSATGVQVVLAAEGNVVVADLERERIVSTAGLLQETAAAAAKKMVPIVGNPLAEEYVEVLGSASVSD</sequence>
<dbReference type="GO" id="GO:0016301">
    <property type="term" value="F:kinase activity"/>
    <property type="evidence" value="ECO:0007669"/>
    <property type="project" value="UniProtKB-KW"/>
</dbReference>
<proteinExistence type="predicted"/>
<dbReference type="PANTHER" id="PTHR35546">
    <property type="entry name" value="F-BOX PROTEIN INTERACTION DOMAIN PROTEIN-RELATED"/>
    <property type="match status" value="1"/>
</dbReference>
<dbReference type="AlphaFoldDB" id="A0AAX6GHT8"/>
<evidence type="ECO:0000313" key="1">
    <source>
        <dbReference type="EMBL" id="KAJ6827847.1"/>
    </source>
</evidence>
<comment type="caution">
    <text evidence="1">The sequence shown here is derived from an EMBL/GenBank/DDBJ whole genome shotgun (WGS) entry which is preliminary data.</text>
</comment>
<dbReference type="EMBL" id="JANAVB010019800">
    <property type="protein sequence ID" value="KAJ6827847.1"/>
    <property type="molecule type" value="Genomic_DNA"/>
</dbReference>
<dbReference type="Proteomes" id="UP001140949">
    <property type="component" value="Unassembled WGS sequence"/>
</dbReference>
<reference evidence="1" key="2">
    <citation type="submission" date="2023-04" db="EMBL/GenBank/DDBJ databases">
        <authorList>
            <person name="Bruccoleri R.E."/>
            <person name="Oakeley E.J."/>
            <person name="Faust A.-M."/>
            <person name="Dessus-Babus S."/>
            <person name="Altorfer M."/>
            <person name="Burckhardt D."/>
            <person name="Oertli M."/>
            <person name="Naumann U."/>
            <person name="Petersen F."/>
            <person name="Wong J."/>
        </authorList>
    </citation>
    <scope>NUCLEOTIDE SEQUENCE</scope>
    <source>
        <strain evidence="1">GSM-AAB239-AS_SAM_17_03QT</strain>
        <tissue evidence="1">Leaf</tissue>
    </source>
</reference>
<keyword evidence="1" id="KW-0808">Transferase</keyword>
<dbReference type="PANTHER" id="PTHR35546:SF109">
    <property type="entry name" value="EXPRESSED PROTEIN"/>
    <property type="match status" value="1"/>
</dbReference>
<dbReference type="InterPro" id="IPR055290">
    <property type="entry name" value="At3g26010-like"/>
</dbReference>
<protein>
    <submittedName>
        <fullName evidence="1">Proline-rich receptor-like protein kinase PERK8</fullName>
    </submittedName>
</protein>
<accession>A0AAX6GHT8</accession>
<keyword evidence="1" id="KW-0418">Kinase</keyword>
<name>A0AAX6GHT8_IRIPA</name>